<protein>
    <recommendedName>
        <fullName evidence="7">Rhodopsin domain-containing protein</fullName>
    </recommendedName>
</protein>
<keyword evidence="9" id="KW-1185">Reference proteome</keyword>
<evidence type="ECO:0000256" key="3">
    <source>
        <dbReference type="ARBA" id="ARBA00022989"/>
    </source>
</evidence>
<feature type="domain" description="Rhodopsin" evidence="7">
    <location>
        <begin position="15"/>
        <end position="253"/>
    </location>
</feature>
<dbReference type="OrthoDB" id="4329349at2759"/>
<feature type="non-terminal residue" evidence="8">
    <location>
        <position position="1"/>
    </location>
</feature>
<keyword evidence="4 6" id="KW-0472">Membrane</keyword>
<dbReference type="InterPro" id="IPR052337">
    <property type="entry name" value="SAT4-like"/>
</dbReference>
<accession>A0A2T2P6K8</accession>
<sequence length="254" mass="28350">EIWALFSVGVLWVVLRFAVRIRTVGIHGLQIDDGFAFLSVLCWTIIIVGIHITYFIGTNIDYSAKEVWGLTEHQVEGISFGSKLVPGLTCLSIVMIFSLKAIVIILYRRLAFGDWQKQLLNFTIMVCIVGFISTTLQLSLMCLPYERRFEVRPLPEEKCTASLTFFVALSCFNASSDALLLTIPVPLLWTLRVPLYRRVGVFILLASGIFVMSACIIRVSLTVVPNITVRIIARWGARELAIALVAVNSASLRP</sequence>
<evidence type="ECO:0000256" key="4">
    <source>
        <dbReference type="ARBA" id="ARBA00023136"/>
    </source>
</evidence>
<dbReference type="EMBL" id="KZ678129">
    <property type="protein sequence ID" value="PSN73314.1"/>
    <property type="molecule type" value="Genomic_DNA"/>
</dbReference>
<dbReference type="STRING" id="1448308.A0A2T2P6K8"/>
<feature type="transmembrane region" description="Helical" evidence="6">
    <location>
        <begin position="119"/>
        <end position="143"/>
    </location>
</feature>
<feature type="transmembrane region" description="Helical" evidence="6">
    <location>
        <begin position="84"/>
        <end position="107"/>
    </location>
</feature>
<feature type="non-terminal residue" evidence="8">
    <location>
        <position position="254"/>
    </location>
</feature>
<evidence type="ECO:0000256" key="2">
    <source>
        <dbReference type="ARBA" id="ARBA00022692"/>
    </source>
</evidence>
<evidence type="ECO:0000313" key="9">
    <source>
        <dbReference type="Proteomes" id="UP000240883"/>
    </source>
</evidence>
<feature type="transmembrane region" description="Helical" evidence="6">
    <location>
        <begin position="36"/>
        <end position="56"/>
    </location>
</feature>
<evidence type="ECO:0000259" key="7">
    <source>
        <dbReference type="Pfam" id="PF20684"/>
    </source>
</evidence>
<comment type="subcellular location">
    <subcellularLocation>
        <location evidence="1">Membrane</location>
        <topology evidence="1">Multi-pass membrane protein</topology>
    </subcellularLocation>
</comment>
<dbReference type="GO" id="GO:0016020">
    <property type="term" value="C:membrane"/>
    <property type="evidence" value="ECO:0007669"/>
    <property type="project" value="UniProtKB-SubCell"/>
</dbReference>
<organism evidence="8 9">
    <name type="scientific">Corynespora cassiicola Philippines</name>
    <dbReference type="NCBI Taxonomy" id="1448308"/>
    <lineage>
        <taxon>Eukaryota</taxon>
        <taxon>Fungi</taxon>
        <taxon>Dikarya</taxon>
        <taxon>Ascomycota</taxon>
        <taxon>Pezizomycotina</taxon>
        <taxon>Dothideomycetes</taxon>
        <taxon>Pleosporomycetidae</taxon>
        <taxon>Pleosporales</taxon>
        <taxon>Corynesporascaceae</taxon>
        <taxon>Corynespora</taxon>
    </lineage>
</organism>
<keyword evidence="2 6" id="KW-0812">Transmembrane</keyword>
<evidence type="ECO:0000313" key="8">
    <source>
        <dbReference type="EMBL" id="PSN73314.1"/>
    </source>
</evidence>
<dbReference type="AlphaFoldDB" id="A0A2T2P6K8"/>
<dbReference type="Proteomes" id="UP000240883">
    <property type="component" value="Unassembled WGS sequence"/>
</dbReference>
<proteinExistence type="inferred from homology"/>
<feature type="transmembrane region" description="Helical" evidence="6">
    <location>
        <begin position="163"/>
        <end position="189"/>
    </location>
</feature>
<gene>
    <name evidence="8" type="ORF">BS50DRAFT_444562</name>
</gene>
<reference evidence="8 9" key="1">
    <citation type="journal article" date="2018" name="Front. Microbiol.">
        <title>Genome-Wide Analysis of Corynespora cassiicola Leaf Fall Disease Putative Effectors.</title>
        <authorList>
            <person name="Lopez D."/>
            <person name="Ribeiro S."/>
            <person name="Label P."/>
            <person name="Fumanal B."/>
            <person name="Venisse J.S."/>
            <person name="Kohler A."/>
            <person name="de Oliveira R.R."/>
            <person name="Labutti K."/>
            <person name="Lipzen A."/>
            <person name="Lail K."/>
            <person name="Bauer D."/>
            <person name="Ohm R.A."/>
            <person name="Barry K.W."/>
            <person name="Spatafora J."/>
            <person name="Grigoriev I.V."/>
            <person name="Martin F.M."/>
            <person name="Pujade-Renaud V."/>
        </authorList>
    </citation>
    <scope>NUCLEOTIDE SEQUENCE [LARGE SCALE GENOMIC DNA]</scope>
    <source>
        <strain evidence="8 9">Philippines</strain>
    </source>
</reference>
<evidence type="ECO:0000256" key="1">
    <source>
        <dbReference type="ARBA" id="ARBA00004141"/>
    </source>
</evidence>
<comment type="similarity">
    <text evidence="5">Belongs to the SAT4 family.</text>
</comment>
<dbReference type="Pfam" id="PF20684">
    <property type="entry name" value="Fung_rhodopsin"/>
    <property type="match status" value="1"/>
</dbReference>
<evidence type="ECO:0000256" key="5">
    <source>
        <dbReference type="ARBA" id="ARBA00038359"/>
    </source>
</evidence>
<dbReference type="PANTHER" id="PTHR33048:SF47">
    <property type="entry name" value="INTEGRAL MEMBRANE PROTEIN-RELATED"/>
    <property type="match status" value="1"/>
</dbReference>
<feature type="transmembrane region" description="Helical" evidence="6">
    <location>
        <begin position="201"/>
        <end position="224"/>
    </location>
</feature>
<evidence type="ECO:0000256" key="6">
    <source>
        <dbReference type="SAM" id="Phobius"/>
    </source>
</evidence>
<dbReference type="InterPro" id="IPR049326">
    <property type="entry name" value="Rhodopsin_dom_fungi"/>
</dbReference>
<name>A0A2T2P6K8_CORCC</name>
<dbReference type="PANTHER" id="PTHR33048">
    <property type="entry name" value="PTH11-LIKE INTEGRAL MEMBRANE PROTEIN (AFU_ORTHOLOGUE AFUA_5G11245)"/>
    <property type="match status" value="1"/>
</dbReference>
<keyword evidence="3 6" id="KW-1133">Transmembrane helix</keyword>